<evidence type="ECO:0000256" key="3">
    <source>
        <dbReference type="ARBA" id="ARBA00022801"/>
    </source>
</evidence>
<comment type="similarity">
    <text evidence="1">Belongs to the low molecular weight phosphotyrosine protein phosphatase family.</text>
</comment>
<gene>
    <name evidence="7" type="ORF">ACFOY7_00260</name>
</gene>
<dbReference type="InterPro" id="IPR023485">
    <property type="entry name" value="Ptyr_pPase"/>
</dbReference>
<dbReference type="SMART" id="SM00226">
    <property type="entry name" value="LMWPc"/>
    <property type="match status" value="1"/>
</dbReference>
<dbReference type="InterPro" id="IPR036196">
    <property type="entry name" value="Ptyr_pPase_sf"/>
</dbReference>
<dbReference type="EC" id="3.1.3.48" evidence="2"/>
<dbReference type="CDD" id="cd16343">
    <property type="entry name" value="LMWPTP"/>
    <property type="match status" value="1"/>
</dbReference>
<keyword evidence="4" id="KW-0904">Protein phosphatase</keyword>
<sequence length="158" mass="18362">MIKVLFVCLGNICRSPMAEAVFRKIVQENGMEDQFYIDSAGMGDWHIGKPPHRGTQKKLNEMNISYEGQKARQIILNDLDTFDYIIAMDEQNMNDLTNLGKHSENVVVKKLMDFVADAKEKDVPDPYFTKNFDYTYELVREGCEHLYSFIQQQQHDSK</sequence>
<dbReference type="PRINTS" id="PR00719">
    <property type="entry name" value="LMWPTPASE"/>
</dbReference>
<dbReference type="GO" id="GO:0004725">
    <property type="term" value="F:protein tyrosine phosphatase activity"/>
    <property type="evidence" value="ECO:0007669"/>
    <property type="project" value="UniProtKB-EC"/>
</dbReference>
<dbReference type="InterPro" id="IPR050438">
    <property type="entry name" value="LMW_PTPase"/>
</dbReference>
<feature type="domain" description="Phosphotyrosine protein phosphatase I" evidence="6">
    <location>
        <begin position="2"/>
        <end position="149"/>
    </location>
</feature>
<dbReference type="EMBL" id="JBHSDT010000001">
    <property type="protein sequence ID" value="MFC4401529.1"/>
    <property type="molecule type" value="Genomic_DNA"/>
</dbReference>
<protein>
    <recommendedName>
        <fullName evidence="2">protein-tyrosine-phosphatase</fullName>
        <ecNumber evidence="2">3.1.3.48</ecNumber>
    </recommendedName>
</protein>
<evidence type="ECO:0000256" key="1">
    <source>
        <dbReference type="ARBA" id="ARBA00011063"/>
    </source>
</evidence>
<evidence type="ECO:0000313" key="7">
    <source>
        <dbReference type="EMBL" id="MFC4401529.1"/>
    </source>
</evidence>
<evidence type="ECO:0000256" key="2">
    <source>
        <dbReference type="ARBA" id="ARBA00013064"/>
    </source>
</evidence>
<dbReference type="InterPro" id="IPR017867">
    <property type="entry name" value="Tyr_phospatase_low_mol_wt"/>
</dbReference>
<comment type="caution">
    <text evidence="7">The sequence shown here is derived from an EMBL/GenBank/DDBJ whole genome shotgun (WGS) entry which is preliminary data.</text>
</comment>
<keyword evidence="3 7" id="KW-0378">Hydrolase</keyword>
<dbReference type="RefSeq" id="WP_390248205.1">
    <property type="nucleotide sequence ID" value="NZ_JBHSDT010000001.1"/>
</dbReference>
<evidence type="ECO:0000256" key="5">
    <source>
        <dbReference type="ARBA" id="ARBA00051722"/>
    </source>
</evidence>
<proteinExistence type="inferred from homology"/>
<dbReference type="PANTHER" id="PTHR11717">
    <property type="entry name" value="LOW MOLECULAR WEIGHT PROTEIN TYROSINE PHOSPHATASE"/>
    <property type="match status" value="1"/>
</dbReference>
<dbReference type="Proteomes" id="UP001595882">
    <property type="component" value="Unassembled WGS sequence"/>
</dbReference>
<evidence type="ECO:0000313" key="8">
    <source>
        <dbReference type="Proteomes" id="UP001595882"/>
    </source>
</evidence>
<evidence type="ECO:0000256" key="4">
    <source>
        <dbReference type="ARBA" id="ARBA00022912"/>
    </source>
</evidence>
<dbReference type="SUPFAM" id="SSF52788">
    <property type="entry name" value="Phosphotyrosine protein phosphatases I"/>
    <property type="match status" value="1"/>
</dbReference>
<dbReference type="Pfam" id="PF01451">
    <property type="entry name" value="LMWPc"/>
    <property type="match status" value="1"/>
</dbReference>
<dbReference type="Gene3D" id="3.40.50.2300">
    <property type="match status" value="1"/>
</dbReference>
<dbReference type="PANTHER" id="PTHR11717:SF7">
    <property type="entry name" value="LOW MOLECULAR WEIGHT PHOSPHOTYROSINE PROTEIN PHOSPHATASE"/>
    <property type="match status" value="1"/>
</dbReference>
<evidence type="ECO:0000259" key="6">
    <source>
        <dbReference type="SMART" id="SM00226"/>
    </source>
</evidence>
<keyword evidence="8" id="KW-1185">Reference proteome</keyword>
<name>A0ABV8WTX9_9BACI</name>
<organism evidence="7 8">
    <name type="scientific">Gracilibacillus xinjiangensis</name>
    <dbReference type="NCBI Taxonomy" id="1193282"/>
    <lineage>
        <taxon>Bacteria</taxon>
        <taxon>Bacillati</taxon>
        <taxon>Bacillota</taxon>
        <taxon>Bacilli</taxon>
        <taxon>Bacillales</taxon>
        <taxon>Bacillaceae</taxon>
        <taxon>Gracilibacillus</taxon>
    </lineage>
</organism>
<reference evidence="8" key="1">
    <citation type="journal article" date="2019" name="Int. J. Syst. Evol. Microbiol.">
        <title>The Global Catalogue of Microorganisms (GCM) 10K type strain sequencing project: providing services to taxonomists for standard genome sequencing and annotation.</title>
        <authorList>
            <consortium name="The Broad Institute Genomics Platform"/>
            <consortium name="The Broad Institute Genome Sequencing Center for Infectious Disease"/>
            <person name="Wu L."/>
            <person name="Ma J."/>
        </authorList>
    </citation>
    <scope>NUCLEOTIDE SEQUENCE [LARGE SCALE GENOMIC DNA]</scope>
    <source>
        <strain evidence="8">CCUG 37865</strain>
    </source>
</reference>
<comment type="catalytic activity">
    <reaction evidence="5">
        <text>O-phospho-L-tyrosyl-[protein] + H2O = L-tyrosyl-[protein] + phosphate</text>
        <dbReference type="Rhea" id="RHEA:10684"/>
        <dbReference type="Rhea" id="RHEA-COMP:10136"/>
        <dbReference type="Rhea" id="RHEA-COMP:20101"/>
        <dbReference type="ChEBI" id="CHEBI:15377"/>
        <dbReference type="ChEBI" id="CHEBI:43474"/>
        <dbReference type="ChEBI" id="CHEBI:46858"/>
        <dbReference type="ChEBI" id="CHEBI:61978"/>
        <dbReference type="EC" id="3.1.3.48"/>
    </reaction>
</comment>
<accession>A0ABV8WTX9</accession>